<gene>
    <name evidence="1" type="ORF">SCALOS_LOCUS3768</name>
</gene>
<evidence type="ECO:0000313" key="2">
    <source>
        <dbReference type="Proteomes" id="UP000789860"/>
    </source>
</evidence>
<sequence>MSSKDSKVEAKTLPCIFVPFAKKHPESNLLECIEKYKSKEKQQWRNASANLATKRLTELAKYFPELASFLESLEKNELGSSSLDEIELISVDFGVQISLLAINFGVQVSFPVIDFRVQVSLMNSTYEILLERISMLENANRQLIVENKALKKKLHERFTNQQDQELLLEKNQKTNMIDDLVNSQSQIGSIKKCTFCQASDINNKKQICPNCYNKLPMIKLDMQGSVPEVHTLQIFISDLIGINPNLIVNIRKVLEHIEKVSEVKNHRCTLYKKINMLKAFVELNWDIDMRDFAYYQGYQTENQLQFFKKYSDYHKS</sequence>
<name>A0ACA9LA15_9GLOM</name>
<dbReference type="EMBL" id="CAJVPM010004489">
    <property type="protein sequence ID" value="CAG8513700.1"/>
    <property type="molecule type" value="Genomic_DNA"/>
</dbReference>
<keyword evidence="2" id="KW-1185">Reference proteome</keyword>
<organism evidence="1 2">
    <name type="scientific">Scutellospora calospora</name>
    <dbReference type="NCBI Taxonomy" id="85575"/>
    <lineage>
        <taxon>Eukaryota</taxon>
        <taxon>Fungi</taxon>
        <taxon>Fungi incertae sedis</taxon>
        <taxon>Mucoromycota</taxon>
        <taxon>Glomeromycotina</taxon>
        <taxon>Glomeromycetes</taxon>
        <taxon>Diversisporales</taxon>
        <taxon>Gigasporaceae</taxon>
        <taxon>Scutellospora</taxon>
    </lineage>
</organism>
<accession>A0ACA9LA15</accession>
<comment type="caution">
    <text evidence="1">The sequence shown here is derived from an EMBL/GenBank/DDBJ whole genome shotgun (WGS) entry which is preliminary data.</text>
</comment>
<proteinExistence type="predicted"/>
<evidence type="ECO:0000313" key="1">
    <source>
        <dbReference type="EMBL" id="CAG8513700.1"/>
    </source>
</evidence>
<dbReference type="Proteomes" id="UP000789860">
    <property type="component" value="Unassembled WGS sequence"/>
</dbReference>
<protein>
    <submittedName>
        <fullName evidence="1">765_t:CDS:1</fullName>
    </submittedName>
</protein>
<reference evidence="1" key="1">
    <citation type="submission" date="2021-06" db="EMBL/GenBank/DDBJ databases">
        <authorList>
            <person name="Kallberg Y."/>
            <person name="Tangrot J."/>
            <person name="Rosling A."/>
        </authorList>
    </citation>
    <scope>NUCLEOTIDE SEQUENCE</scope>
    <source>
        <strain evidence="1">AU212A</strain>
    </source>
</reference>